<comment type="similarity">
    <text evidence="1 9">Belongs to the GTP-binding SRP family. SRP54 subfamily.</text>
</comment>
<dbReference type="SMART" id="SM00382">
    <property type="entry name" value="AAA"/>
    <property type="match status" value="1"/>
</dbReference>
<dbReference type="GO" id="GO:0048500">
    <property type="term" value="C:signal recognition particle"/>
    <property type="evidence" value="ECO:0007669"/>
    <property type="project" value="UniProtKB-UniRule"/>
</dbReference>
<organism evidence="12 13">
    <name type="scientific">Algisphaera agarilytica</name>
    <dbReference type="NCBI Taxonomy" id="1385975"/>
    <lineage>
        <taxon>Bacteria</taxon>
        <taxon>Pseudomonadati</taxon>
        <taxon>Planctomycetota</taxon>
        <taxon>Phycisphaerae</taxon>
        <taxon>Phycisphaerales</taxon>
        <taxon>Phycisphaeraceae</taxon>
        <taxon>Algisphaera</taxon>
    </lineage>
</organism>
<dbReference type="EMBL" id="JACHGY010000001">
    <property type="protein sequence ID" value="MBB6429940.1"/>
    <property type="molecule type" value="Genomic_DNA"/>
</dbReference>
<feature type="compositionally biased region" description="Basic residues" evidence="10">
    <location>
        <begin position="498"/>
        <end position="508"/>
    </location>
</feature>
<evidence type="ECO:0000256" key="1">
    <source>
        <dbReference type="ARBA" id="ARBA00005450"/>
    </source>
</evidence>
<evidence type="ECO:0000256" key="2">
    <source>
        <dbReference type="ARBA" id="ARBA00022741"/>
    </source>
</evidence>
<evidence type="ECO:0000256" key="5">
    <source>
        <dbReference type="ARBA" id="ARBA00023134"/>
    </source>
</evidence>
<dbReference type="SMART" id="SM00962">
    <property type="entry name" value="SRP54"/>
    <property type="match status" value="1"/>
</dbReference>
<dbReference type="GO" id="GO:0008312">
    <property type="term" value="F:7S RNA binding"/>
    <property type="evidence" value="ECO:0007669"/>
    <property type="project" value="InterPro"/>
</dbReference>
<dbReference type="RefSeq" id="WP_184677491.1">
    <property type="nucleotide sequence ID" value="NZ_JACHGY010000001.1"/>
</dbReference>
<evidence type="ECO:0000256" key="8">
    <source>
        <dbReference type="ARBA" id="ARBA00048027"/>
    </source>
</evidence>
<dbReference type="CDD" id="cd18539">
    <property type="entry name" value="SRP_G"/>
    <property type="match status" value="1"/>
</dbReference>
<dbReference type="AlphaFoldDB" id="A0A7X0H8U9"/>
<dbReference type="EC" id="3.6.5.4" evidence="9"/>
<dbReference type="InterPro" id="IPR000897">
    <property type="entry name" value="SRP54_GTPase_dom"/>
</dbReference>
<sequence>MFNNLSDKFEGALRKLSGKGKISESNVREAMEEVREALLEADVHYEVAESFCGNVLNKAVGAEVLDAVEPGQQMIKIVNDELIELLGGERSVDPETGQIIAPEHIMYVEPGPTVLMMSGLQGSGKTTTCGKLAGYLKKKGKSVMLCAADLQRPAAVTQLQVLTEQVEAEVEGTGSVQFYGEPDKVAAYGEAVGVAVDVCRNALKAAKREKVDVLILDTAGRLHIDEDLMGELRRVNAAVMPHQIFLVIDAMTGQDAVNSAKAFNDQLELDGVILTKFDSDTRGGAALSVKSVTGKPIRFIGVGEKLDNLEEFHADRIASRILGMGDIVSLVEKAQEQVSEEEAMALQEKMAKGQLTMEDFLKQLKQLRRMGSMKSLLGMLPGVGKALKDIDLDDKQIDRTEAIINSMTKAERKDVKLLDNSRRRRISRGSGTDQKDVSQLVKGFDMISGMSKQMAGMGAMNRLSAMKNMAAAGGPPGMGGMPGLPGRKGSSKAQQKNNKFKQRKRKKR</sequence>
<feature type="domain" description="SRP54-type proteins GTP-binding" evidence="11">
    <location>
        <begin position="296"/>
        <end position="309"/>
    </location>
</feature>
<dbReference type="InterPro" id="IPR022941">
    <property type="entry name" value="SRP54"/>
</dbReference>
<evidence type="ECO:0000256" key="10">
    <source>
        <dbReference type="SAM" id="MobiDB-lite"/>
    </source>
</evidence>
<evidence type="ECO:0000256" key="9">
    <source>
        <dbReference type="HAMAP-Rule" id="MF_00306"/>
    </source>
</evidence>
<feature type="region of interest" description="Disordered" evidence="10">
    <location>
        <begin position="471"/>
        <end position="508"/>
    </location>
</feature>
<evidence type="ECO:0000256" key="7">
    <source>
        <dbReference type="ARBA" id="ARBA00023274"/>
    </source>
</evidence>
<accession>A0A7X0H8U9</accession>
<dbReference type="SUPFAM" id="SSF47446">
    <property type="entry name" value="Signal peptide-binding domain"/>
    <property type="match status" value="1"/>
</dbReference>
<dbReference type="SMART" id="SM00963">
    <property type="entry name" value="SRP54_N"/>
    <property type="match status" value="1"/>
</dbReference>
<name>A0A7X0H8U9_9BACT</name>
<keyword evidence="5 9" id="KW-0342">GTP-binding</keyword>
<dbReference type="GO" id="GO:0005525">
    <property type="term" value="F:GTP binding"/>
    <property type="evidence" value="ECO:0007669"/>
    <property type="project" value="UniProtKB-UniRule"/>
</dbReference>
<evidence type="ECO:0000256" key="4">
    <source>
        <dbReference type="ARBA" id="ARBA00022884"/>
    </source>
</evidence>
<dbReference type="GO" id="GO:0003924">
    <property type="term" value="F:GTPase activity"/>
    <property type="evidence" value="ECO:0007669"/>
    <property type="project" value="UniProtKB-UniRule"/>
</dbReference>
<feature type="binding site" evidence="9">
    <location>
        <begin position="217"/>
        <end position="221"/>
    </location>
    <ligand>
        <name>GTP</name>
        <dbReference type="ChEBI" id="CHEBI:37565"/>
    </ligand>
</feature>
<dbReference type="Pfam" id="PF02978">
    <property type="entry name" value="SRP_SPB"/>
    <property type="match status" value="1"/>
</dbReference>
<keyword evidence="13" id="KW-1185">Reference proteome</keyword>
<proteinExistence type="inferred from homology"/>
<dbReference type="Gene3D" id="1.10.260.30">
    <property type="entry name" value="Signal recognition particle, SRP54 subunit, M-domain"/>
    <property type="match status" value="1"/>
</dbReference>
<feature type="binding site" evidence="9">
    <location>
        <begin position="119"/>
        <end position="126"/>
    </location>
    <ligand>
        <name>GTP</name>
        <dbReference type="ChEBI" id="CHEBI:37565"/>
    </ligand>
</feature>
<evidence type="ECO:0000259" key="11">
    <source>
        <dbReference type="PROSITE" id="PS00300"/>
    </source>
</evidence>
<evidence type="ECO:0000313" key="12">
    <source>
        <dbReference type="EMBL" id="MBB6429940.1"/>
    </source>
</evidence>
<comment type="subunit">
    <text evidence="9">Part of the signal recognition particle protein translocation system, which is composed of SRP and FtsY.</text>
</comment>
<gene>
    <name evidence="9" type="primary">ffh</name>
    <name evidence="12" type="ORF">HNQ40_001746</name>
</gene>
<keyword evidence="9" id="KW-0963">Cytoplasm</keyword>
<evidence type="ECO:0000256" key="3">
    <source>
        <dbReference type="ARBA" id="ARBA00022801"/>
    </source>
</evidence>
<keyword evidence="6 9" id="KW-0733">Signal recognition particle</keyword>
<evidence type="ECO:0000256" key="6">
    <source>
        <dbReference type="ARBA" id="ARBA00023135"/>
    </source>
</evidence>
<keyword evidence="4 9" id="KW-0694">RNA-binding</keyword>
<dbReference type="InterPro" id="IPR036891">
    <property type="entry name" value="Signal_recog_part_SRP54_M_sf"/>
</dbReference>
<dbReference type="HAMAP" id="MF_00306">
    <property type="entry name" value="SRP54"/>
    <property type="match status" value="1"/>
</dbReference>
<comment type="catalytic activity">
    <reaction evidence="8 9">
        <text>GTP + H2O = GDP + phosphate + H(+)</text>
        <dbReference type="Rhea" id="RHEA:19669"/>
        <dbReference type="ChEBI" id="CHEBI:15377"/>
        <dbReference type="ChEBI" id="CHEBI:15378"/>
        <dbReference type="ChEBI" id="CHEBI:37565"/>
        <dbReference type="ChEBI" id="CHEBI:43474"/>
        <dbReference type="ChEBI" id="CHEBI:58189"/>
        <dbReference type="EC" id="3.6.5.4"/>
    </reaction>
</comment>
<dbReference type="Proteomes" id="UP000541810">
    <property type="component" value="Unassembled WGS sequence"/>
</dbReference>
<dbReference type="InterPro" id="IPR003593">
    <property type="entry name" value="AAA+_ATPase"/>
</dbReference>
<dbReference type="SUPFAM" id="SSF52540">
    <property type="entry name" value="P-loop containing nucleoside triphosphate hydrolases"/>
    <property type="match status" value="1"/>
</dbReference>
<dbReference type="InterPro" id="IPR013822">
    <property type="entry name" value="Signal_recog_particl_SRP54_hlx"/>
</dbReference>
<comment type="subcellular location">
    <subcellularLocation>
        <location evidence="9">Cytoplasm</location>
    </subcellularLocation>
    <text evidence="9">The SRP-RNC complex is targeted to the cytoplasmic membrane.</text>
</comment>
<dbReference type="InterPro" id="IPR004125">
    <property type="entry name" value="Signal_recog_particle_SRP54_M"/>
</dbReference>
<comment type="caution">
    <text evidence="12">The sequence shown here is derived from an EMBL/GenBank/DDBJ whole genome shotgun (WGS) entry which is preliminary data.</text>
</comment>
<keyword evidence="7 9" id="KW-0687">Ribonucleoprotein</keyword>
<dbReference type="GO" id="GO:0006614">
    <property type="term" value="P:SRP-dependent cotranslational protein targeting to membrane"/>
    <property type="evidence" value="ECO:0007669"/>
    <property type="project" value="InterPro"/>
</dbReference>
<keyword evidence="3 9" id="KW-0378">Hydrolase</keyword>
<protein>
    <recommendedName>
        <fullName evidence="9">Signal recognition particle protein</fullName>
        <ecNumber evidence="9">3.6.5.4</ecNumber>
    </recommendedName>
    <alternativeName>
        <fullName evidence="9">Fifty-four homolog</fullName>
    </alternativeName>
</protein>
<keyword evidence="2 9" id="KW-0547">Nucleotide-binding</keyword>
<dbReference type="Pfam" id="PF02881">
    <property type="entry name" value="SRP54_N"/>
    <property type="match status" value="1"/>
</dbReference>
<reference evidence="12 13" key="1">
    <citation type="submission" date="2020-08" db="EMBL/GenBank/DDBJ databases">
        <title>Genomic Encyclopedia of Type Strains, Phase IV (KMG-IV): sequencing the most valuable type-strain genomes for metagenomic binning, comparative biology and taxonomic classification.</title>
        <authorList>
            <person name="Goeker M."/>
        </authorList>
    </citation>
    <scope>NUCLEOTIDE SEQUENCE [LARGE SCALE GENOMIC DNA]</scope>
    <source>
        <strain evidence="12 13">DSM 103725</strain>
    </source>
</reference>
<dbReference type="InterPro" id="IPR027417">
    <property type="entry name" value="P-loop_NTPase"/>
</dbReference>
<dbReference type="Gene3D" id="1.20.120.140">
    <property type="entry name" value="Signal recognition particle SRP54, nucleotide-binding domain"/>
    <property type="match status" value="1"/>
</dbReference>
<dbReference type="NCBIfam" id="TIGR00959">
    <property type="entry name" value="ffh"/>
    <property type="match status" value="1"/>
</dbReference>
<comment type="domain">
    <text evidence="9">Composed of three domains: the N-terminal N domain, which is responsible for interactions with the ribosome, the central G domain, which binds GTP, and the C-terminal M domain, which binds the RNA and the signal sequence of the RNC.</text>
</comment>
<dbReference type="Gene3D" id="3.40.50.300">
    <property type="entry name" value="P-loop containing nucleotide triphosphate hydrolases"/>
    <property type="match status" value="1"/>
</dbReference>
<dbReference type="PANTHER" id="PTHR11564">
    <property type="entry name" value="SIGNAL RECOGNITION PARTICLE 54K PROTEIN SRP54"/>
    <property type="match status" value="1"/>
</dbReference>
<feature type="binding site" evidence="9">
    <location>
        <begin position="275"/>
        <end position="278"/>
    </location>
    <ligand>
        <name>GTP</name>
        <dbReference type="ChEBI" id="CHEBI:37565"/>
    </ligand>
</feature>
<comment type="function">
    <text evidence="9">Involved in targeting and insertion of nascent membrane proteins into the cytoplasmic membrane. Binds to the hydrophobic signal sequence of the ribosome-nascent chain (RNC) as it emerges from the ribosomes. The SRP-RNC complex is then targeted to the cytoplasmic membrane where it interacts with the SRP receptor FtsY.</text>
</comment>
<evidence type="ECO:0000313" key="13">
    <source>
        <dbReference type="Proteomes" id="UP000541810"/>
    </source>
</evidence>
<feature type="compositionally biased region" description="Gly residues" evidence="10">
    <location>
        <begin position="474"/>
        <end position="483"/>
    </location>
</feature>
<dbReference type="PANTHER" id="PTHR11564:SF5">
    <property type="entry name" value="SIGNAL RECOGNITION PARTICLE SUBUNIT SRP54"/>
    <property type="match status" value="1"/>
</dbReference>
<dbReference type="InterPro" id="IPR042101">
    <property type="entry name" value="SRP54_N_sf"/>
</dbReference>
<dbReference type="InterPro" id="IPR004780">
    <property type="entry name" value="SRP"/>
</dbReference>
<dbReference type="PROSITE" id="PS00300">
    <property type="entry name" value="SRP54"/>
    <property type="match status" value="1"/>
</dbReference>
<dbReference type="Pfam" id="PF00448">
    <property type="entry name" value="SRP54"/>
    <property type="match status" value="1"/>
</dbReference>